<feature type="transmembrane region" description="Helical" evidence="8">
    <location>
        <begin position="177"/>
        <end position="195"/>
    </location>
</feature>
<evidence type="ECO:0000256" key="5">
    <source>
        <dbReference type="ARBA" id="ARBA00022927"/>
    </source>
</evidence>
<evidence type="ECO:0000256" key="2">
    <source>
        <dbReference type="ARBA" id="ARBA00022448"/>
    </source>
</evidence>
<keyword evidence="11" id="KW-1185">Reference proteome</keyword>
<evidence type="ECO:0000256" key="6">
    <source>
        <dbReference type="ARBA" id="ARBA00022989"/>
    </source>
</evidence>
<dbReference type="Pfam" id="PF03169">
    <property type="entry name" value="OPT"/>
    <property type="match status" value="1"/>
</dbReference>
<dbReference type="InterPro" id="IPR004648">
    <property type="entry name" value="Oligpept_transpt"/>
</dbReference>
<dbReference type="Proteomes" id="UP000663829">
    <property type="component" value="Unassembled WGS sequence"/>
</dbReference>
<comment type="caution">
    <text evidence="9">The sequence shown here is derived from an EMBL/GenBank/DDBJ whole genome shotgun (WGS) entry which is preliminary data.</text>
</comment>
<dbReference type="EMBL" id="CAJOBC010004528">
    <property type="protein sequence ID" value="CAF3831633.1"/>
    <property type="molecule type" value="Genomic_DNA"/>
</dbReference>
<feature type="transmembrane region" description="Helical" evidence="8">
    <location>
        <begin position="233"/>
        <end position="258"/>
    </location>
</feature>
<keyword evidence="6 8" id="KW-1133">Transmembrane helix</keyword>
<feature type="transmembrane region" description="Helical" evidence="8">
    <location>
        <begin position="124"/>
        <end position="143"/>
    </location>
</feature>
<dbReference type="GO" id="GO:0035673">
    <property type="term" value="F:oligopeptide transmembrane transporter activity"/>
    <property type="evidence" value="ECO:0007669"/>
    <property type="project" value="InterPro"/>
</dbReference>
<dbReference type="InterPro" id="IPR004813">
    <property type="entry name" value="OPT"/>
</dbReference>
<sequence>MCMIDPNNIVLSQLTGYRGLGMGALVFDWATITDSITDSFSSPVLVPRFAQINGLVGFVFFNWFLIPLLYYTNVSNFQRLPISITQYYYNKYGTILDIPAEEVMRNSTTVKYYEPIFLSCGDAVGLYLVFGSLAALLVHTILYHGKDILQQFHTSLKRRENDIHCTLMAKYPEAPEWWYILVFIVSFIISAIVCHYGQLMPWYYLCVAIPFTIICLLPIGIMHGTTALSFNVYFVAQFFAGAILNQAVPIFTFVLYSYQLQLVSLSLISNLKFGHYMKISPRSLFIVQLFVTVVSSLIQSGVNRVVVTSDICSTQGWSCAVDYSPVILGAVGASKIIGPESVTITNSAQSIIMDSNDSKIDAVCI</sequence>
<reference evidence="9" key="1">
    <citation type="submission" date="2021-02" db="EMBL/GenBank/DDBJ databases">
        <authorList>
            <person name="Nowell W R."/>
        </authorList>
    </citation>
    <scope>NUCLEOTIDE SEQUENCE</scope>
</reference>
<evidence type="ECO:0000256" key="7">
    <source>
        <dbReference type="ARBA" id="ARBA00023136"/>
    </source>
</evidence>
<dbReference type="GO" id="GO:0015031">
    <property type="term" value="P:protein transport"/>
    <property type="evidence" value="ECO:0007669"/>
    <property type="project" value="UniProtKB-KW"/>
</dbReference>
<keyword evidence="3 8" id="KW-0812">Transmembrane</keyword>
<evidence type="ECO:0000313" key="11">
    <source>
        <dbReference type="Proteomes" id="UP000663829"/>
    </source>
</evidence>
<dbReference type="EMBL" id="CAJNOQ010004527">
    <property type="protein sequence ID" value="CAF1063561.1"/>
    <property type="molecule type" value="Genomic_DNA"/>
</dbReference>
<dbReference type="NCBIfam" id="TIGR00728">
    <property type="entry name" value="OPT_sfam"/>
    <property type="match status" value="1"/>
</dbReference>
<evidence type="ECO:0000256" key="8">
    <source>
        <dbReference type="SAM" id="Phobius"/>
    </source>
</evidence>
<keyword evidence="4" id="KW-0571">Peptide transport</keyword>
<evidence type="ECO:0000313" key="10">
    <source>
        <dbReference type="EMBL" id="CAF3831633.1"/>
    </source>
</evidence>
<evidence type="ECO:0000313" key="9">
    <source>
        <dbReference type="EMBL" id="CAF1063561.1"/>
    </source>
</evidence>
<protein>
    <submittedName>
        <fullName evidence="9">Uncharacterized protein</fullName>
    </submittedName>
</protein>
<evidence type="ECO:0000256" key="3">
    <source>
        <dbReference type="ARBA" id="ARBA00022692"/>
    </source>
</evidence>
<keyword evidence="5" id="KW-0653">Protein transport</keyword>
<proteinExistence type="predicted"/>
<keyword evidence="2" id="KW-0813">Transport</keyword>
<feature type="transmembrane region" description="Helical" evidence="8">
    <location>
        <begin position="202"/>
        <end position="221"/>
    </location>
</feature>
<comment type="subcellular location">
    <subcellularLocation>
        <location evidence="1">Membrane</location>
        <topology evidence="1">Multi-pass membrane protein</topology>
    </subcellularLocation>
</comment>
<keyword evidence="7 8" id="KW-0472">Membrane</keyword>
<evidence type="ECO:0000256" key="4">
    <source>
        <dbReference type="ARBA" id="ARBA00022856"/>
    </source>
</evidence>
<dbReference type="Proteomes" id="UP000681722">
    <property type="component" value="Unassembled WGS sequence"/>
</dbReference>
<feature type="transmembrane region" description="Helical" evidence="8">
    <location>
        <begin position="49"/>
        <end position="71"/>
    </location>
</feature>
<dbReference type="PANTHER" id="PTHR22601">
    <property type="entry name" value="ISP4 LIKE PROTEIN"/>
    <property type="match status" value="1"/>
</dbReference>
<evidence type="ECO:0000256" key="1">
    <source>
        <dbReference type="ARBA" id="ARBA00004141"/>
    </source>
</evidence>
<name>A0A814LAS3_9BILA</name>
<dbReference type="OrthoDB" id="9986677at2759"/>
<gene>
    <name evidence="9" type="ORF">GPM918_LOCUS16908</name>
    <name evidence="10" type="ORF">SRO942_LOCUS16908</name>
</gene>
<dbReference type="AlphaFoldDB" id="A0A814LAS3"/>
<organism evidence="9 11">
    <name type="scientific">Didymodactylos carnosus</name>
    <dbReference type="NCBI Taxonomy" id="1234261"/>
    <lineage>
        <taxon>Eukaryota</taxon>
        <taxon>Metazoa</taxon>
        <taxon>Spiralia</taxon>
        <taxon>Gnathifera</taxon>
        <taxon>Rotifera</taxon>
        <taxon>Eurotatoria</taxon>
        <taxon>Bdelloidea</taxon>
        <taxon>Philodinida</taxon>
        <taxon>Philodinidae</taxon>
        <taxon>Didymodactylos</taxon>
    </lineage>
</organism>
<accession>A0A814LAS3</accession>
<dbReference type="GO" id="GO:0016020">
    <property type="term" value="C:membrane"/>
    <property type="evidence" value="ECO:0007669"/>
    <property type="project" value="UniProtKB-SubCell"/>
</dbReference>